<evidence type="ECO:0000256" key="1">
    <source>
        <dbReference type="SAM" id="MobiDB-lite"/>
    </source>
</evidence>
<organism evidence="3 4">
    <name type="scientific">Rotaria magnacalcarata</name>
    <dbReference type="NCBI Taxonomy" id="392030"/>
    <lineage>
        <taxon>Eukaryota</taxon>
        <taxon>Metazoa</taxon>
        <taxon>Spiralia</taxon>
        <taxon>Gnathifera</taxon>
        <taxon>Rotifera</taxon>
        <taxon>Eurotatoria</taxon>
        <taxon>Bdelloidea</taxon>
        <taxon>Philodinida</taxon>
        <taxon>Philodinidae</taxon>
        <taxon>Rotaria</taxon>
    </lineage>
</organism>
<proteinExistence type="predicted"/>
<dbReference type="Proteomes" id="UP000663887">
    <property type="component" value="Unassembled WGS sequence"/>
</dbReference>
<reference evidence="3" key="1">
    <citation type="submission" date="2021-02" db="EMBL/GenBank/DDBJ databases">
        <authorList>
            <person name="Nowell W R."/>
        </authorList>
    </citation>
    <scope>NUCLEOTIDE SEQUENCE</scope>
</reference>
<dbReference type="EMBL" id="CAJNRG010012038">
    <property type="protein sequence ID" value="CAF2136893.1"/>
    <property type="molecule type" value="Genomic_DNA"/>
</dbReference>
<evidence type="ECO:0000313" key="4">
    <source>
        <dbReference type="Proteomes" id="UP000663887"/>
    </source>
</evidence>
<dbReference type="SUPFAM" id="SSF56219">
    <property type="entry name" value="DNase I-like"/>
    <property type="match status" value="1"/>
</dbReference>
<dbReference type="InterPro" id="IPR036691">
    <property type="entry name" value="Endo/exonu/phosph_ase_sf"/>
</dbReference>
<protein>
    <recommendedName>
        <fullName evidence="5">Endonuclease/exonuclease/phosphatase domain-containing protein</fullName>
    </recommendedName>
</protein>
<comment type="caution">
    <text evidence="3">The sequence shown here is derived from an EMBL/GenBank/DDBJ whole genome shotgun (WGS) entry which is preliminary data.</text>
</comment>
<evidence type="ECO:0000313" key="2">
    <source>
        <dbReference type="EMBL" id="CAF2092242.1"/>
    </source>
</evidence>
<sequence>MNFHSYHSVYPVLHRGNWLSAQQATTTNINGSEAITKINLGLILRDLKSDYSARRKRNTSPPPQLSPSQQPSQSLNINPNNDLDQNRGTNKSGEVCAAIGKHLKGTRIEINVENTVIIDANGLSETIRVIAIYRPAGQIMKLEELEPYISENTIITGDFNASIKECGSESSDKRGAYSSHIFADDLNVLISPPICRGIKPMLKLLEDEGTKLCSKIANYSKKWKQPINLSKTVVQVFHPQVQNPVVDIYMEGKKLEVVKEFKYLGFTWINKMSLKPLIDKTLENIQRTFSKLRWMKGGKTLSKDVL</sequence>
<accession>A0A816WER2</accession>
<evidence type="ECO:0008006" key="5">
    <source>
        <dbReference type="Google" id="ProtNLM"/>
    </source>
</evidence>
<dbReference type="EMBL" id="CAJNRF010007522">
    <property type="protein sequence ID" value="CAF2092242.1"/>
    <property type="molecule type" value="Genomic_DNA"/>
</dbReference>
<dbReference type="AlphaFoldDB" id="A0A816WER2"/>
<dbReference type="Gene3D" id="3.60.10.10">
    <property type="entry name" value="Endonuclease/exonuclease/phosphatase"/>
    <property type="match status" value="1"/>
</dbReference>
<feature type="region of interest" description="Disordered" evidence="1">
    <location>
        <begin position="53"/>
        <end position="91"/>
    </location>
</feature>
<feature type="compositionally biased region" description="Low complexity" evidence="1">
    <location>
        <begin position="66"/>
        <end position="75"/>
    </location>
</feature>
<gene>
    <name evidence="2" type="ORF">WKI299_LOCUS18418</name>
    <name evidence="3" type="ORF">XDN619_LOCUS25990</name>
</gene>
<feature type="compositionally biased region" description="Polar residues" evidence="1">
    <location>
        <begin position="76"/>
        <end position="91"/>
    </location>
</feature>
<name>A0A816WER2_9BILA</name>
<dbReference type="Proteomes" id="UP000663856">
    <property type="component" value="Unassembled WGS sequence"/>
</dbReference>
<evidence type="ECO:0000313" key="3">
    <source>
        <dbReference type="EMBL" id="CAF2136893.1"/>
    </source>
</evidence>